<dbReference type="Pfam" id="PF14223">
    <property type="entry name" value="Retrotran_gag_2"/>
    <property type="match status" value="1"/>
</dbReference>
<protein>
    <recommendedName>
        <fullName evidence="1">Reverse transcriptase Ty1/copia-type domain-containing protein</fullName>
    </recommendedName>
</protein>
<dbReference type="AlphaFoldDB" id="A0A2N9HDS3"/>
<sequence length="746" mass="85578">MTNFNPLAKILDDNQLTGPNYVDWKRNLIIVLTADKIVYVLNAEPPELTLTDATEEQRIAFDKWHEADEMAKCYILASMINVLQKQCQGLVTAKDMMFHLKEMFGEQSRSARQTAMKNLMSTKMVEGTPVREHVLKMISFINELDMLGAEMDTETKVDAISSSLTDSFNQFIMNYNMNKMDVTLSELLNMLQAAEDLIKKDKPIVMLAEKLESTLKFKPKDSSATSHICNMLQGFKETRKLNEGEVILKMGTGATAAAIAIGTFCLELSSCRTLVLNECLDVPEGVRATDVLELIHTDVCGPLTHMARGGFFYFITFIDDHSRNAIFLEEDYSLNESRTKVTLEEQNDRPMTVPSENNEEQVIVPSKPSNVQEPRRSIRIIRPPVRLTLLNEIYQMELDGSNNDPVTYQEAMNDKDVEHWKKAMELEMDSMYTNQVWTLVDKPEGIKPIGCKWIYKKKLGPTGKVEIYKARLMAKGYTQKAGIDYEETFSPVAMLKSIRILLSIAAHYDYEIWQMDVKTTFLNGFIREEIYMDQPVGAMSSIKMWLSSHFAMKDLGEASYILGIKLFRDRKKRLLGLSQVNYIDKILARFSMQDSKKGFSPFRHGVHLSKKMCPKTQEEREKMRNCPYASAVGSLMYAMLCTRPDICYAVSIVSRYQSNPSPEHWIAMKHILKYLNKTKHYFLVFGSEDLNIQGYTDSDFQSDIDDRKSISGFVFTLGKGAISWRSCKQDIYYCRFYYRSRVYSCK</sequence>
<organism evidence="2">
    <name type="scientific">Fagus sylvatica</name>
    <name type="common">Beechnut</name>
    <dbReference type="NCBI Taxonomy" id="28930"/>
    <lineage>
        <taxon>Eukaryota</taxon>
        <taxon>Viridiplantae</taxon>
        <taxon>Streptophyta</taxon>
        <taxon>Embryophyta</taxon>
        <taxon>Tracheophyta</taxon>
        <taxon>Spermatophyta</taxon>
        <taxon>Magnoliopsida</taxon>
        <taxon>eudicotyledons</taxon>
        <taxon>Gunneridae</taxon>
        <taxon>Pentapetalae</taxon>
        <taxon>rosids</taxon>
        <taxon>fabids</taxon>
        <taxon>Fagales</taxon>
        <taxon>Fagaceae</taxon>
        <taxon>Fagus</taxon>
    </lineage>
</organism>
<evidence type="ECO:0000313" key="2">
    <source>
        <dbReference type="EMBL" id="SPD09724.1"/>
    </source>
</evidence>
<dbReference type="InterPro" id="IPR013103">
    <property type="entry name" value="RVT_2"/>
</dbReference>
<gene>
    <name evidence="2" type="ORF">FSB_LOCUS37606</name>
</gene>
<dbReference type="CDD" id="cd09272">
    <property type="entry name" value="RNase_HI_RT_Ty1"/>
    <property type="match status" value="1"/>
</dbReference>
<evidence type="ECO:0000259" key="1">
    <source>
        <dbReference type="Pfam" id="PF07727"/>
    </source>
</evidence>
<name>A0A2N9HDS3_FAGSY</name>
<dbReference type="Pfam" id="PF07727">
    <property type="entry name" value="RVT_2"/>
    <property type="match status" value="1"/>
</dbReference>
<dbReference type="PANTHER" id="PTHR11439">
    <property type="entry name" value="GAG-POL-RELATED RETROTRANSPOSON"/>
    <property type="match status" value="1"/>
</dbReference>
<dbReference type="EMBL" id="OIVN01003235">
    <property type="protein sequence ID" value="SPD09724.1"/>
    <property type="molecule type" value="Genomic_DNA"/>
</dbReference>
<proteinExistence type="predicted"/>
<reference evidence="2" key="1">
    <citation type="submission" date="2018-02" db="EMBL/GenBank/DDBJ databases">
        <authorList>
            <person name="Cohen D.B."/>
            <person name="Kent A.D."/>
        </authorList>
    </citation>
    <scope>NUCLEOTIDE SEQUENCE</scope>
</reference>
<dbReference type="PANTHER" id="PTHR11439:SF496">
    <property type="entry name" value="RNA-DIRECTED DNA POLYMERASE"/>
    <property type="match status" value="1"/>
</dbReference>
<feature type="domain" description="Reverse transcriptase Ty1/copia-type" evidence="1">
    <location>
        <begin position="434"/>
        <end position="539"/>
    </location>
</feature>
<accession>A0A2N9HDS3</accession>